<evidence type="ECO:0000313" key="2">
    <source>
        <dbReference type="EMBL" id="KJV58010.1"/>
    </source>
</evidence>
<evidence type="ECO:0000256" key="1">
    <source>
        <dbReference type="SAM" id="Phobius"/>
    </source>
</evidence>
<feature type="transmembrane region" description="Helical" evidence="1">
    <location>
        <begin position="15"/>
        <end position="34"/>
    </location>
</feature>
<comment type="caution">
    <text evidence="2">The sequence shown here is derived from an EMBL/GenBank/DDBJ whole genome shotgun (WGS) entry which is preliminary data.</text>
</comment>
<protein>
    <submittedName>
        <fullName evidence="2">Uncharacterized protein</fullName>
    </submittedName>
</protein>
<reference evidence="2 3" key="1">
    <citation type="submission" date="2015-01" db="EMBL/GenBank/DDBJ databases">
        <title>Genome Sequencing of Rickettsiales.</title>
        <authorList>
            <person name="Daugherty S.C."/>
            <person name="Su Q."/>
            <person name="Abolude K."/>
            <person name="Beier-Sexton M."/>
            <person name="Carlyon J.A."/>
            <person name="Carter R."/>
            <person name="Day N.P."/>
            <person name="Dumler S.J."/>
            <person name="Dyachenko V."/>
            <person name="Godinez A."/>
            <person name="Kurtti T.J."/>
            <person name="Lichay M."/>
            <person name="Mullins K.E."/>
            <person name="Ott S."/>
            <person name="Pappas-Brown V."/>
            <person name="Paris D.H."/>
            <person name="Patel P."/>
            <person name="Richards A.L."/>
            <person name="Sadzewicz L."/>
            <person name="Sears K."/>
            <person name="Seidman D."/>
            <person name="Sengamalay N."/>
            <person name="Stenos J."/>
            <person name="Tallon L.J."/>
            <person name="Vincent G."/>
            <person name="Fraser C.M."/>
            <person name="Munderloh U."/>
            <person name="Dunning-Hotopp J.C."/>
        </authorList>
    </citation>
    <scope>NUCLEOTIDE SEQUENCE [LARGE SCALE GENOMIC DNA]</scope>
    <source>
        <strain evidence="2 3">Pedreira</strain>
    </source>
</reference>
<dbReference type="Proteomes" id="UP000033475">
    <property type="component" value="Unassembled WGS sequence"/>
</dbReference>
<sequence length="38" mass="4451">MINDRPNIDAVARKLFNILDFFLITLNLIVDLLTKTLY</sequence>
<keyword evidence="1" id="KW-0812">Transmembrane</keyword>
<name>A0A0F3MQI5_RICFI</name>
<gene>
    <name evidence="2" type="ORF">RFEPED_0381</name>
</gene>
<keyword evidence="1" id="KW-0472">Membrane</keyword>
<organism evidence="2 3">
    <name type="scientific">Rickettsia felis str. Pedreira</name>
    <dbReference type="NCBI Taxonomy" id="1359196"/>
    <lineage>
        <taxon>Bacteria</taxon>
        <taxon>Pseudomonadati</taxon>
        <taxon>Pseudomonadota</taxon>
        <taxon>Alphaproteobacteria</taxon>
        <taxon>Rickettsiales</taxon>
        <taxon>Rickettsiaceae</taxon>
        <taxon>Rickettsieae</taxon>
        <taxon>Rickettsia</taxon>
        <taxon>spotted fever group</taxon>
    </lineage>
</organism>
<accession>A0A0F3MQI5</accession>
<keyword evidence="1" id="KW-1133">Transmembrane helix</keyword>
<dbReference type="AlphaFoldDB" id="A0A0F3MQI5"/>
<dbReference type="EMBL" id="LANQ01000001">
    <property type="protein sequence ID" value="KJV58010.1"/>
    <property type="molecule type" value="Genomic_DNA"/>
</dbReference>
<proteinExistence type="predicted"/>
<evidence type="ECO:0000313" key="3">
    <source>
        <dbReference type="Proteomes" id="UP000033475"/>
    </source>
</evidence>